<organism evidence="2 3">
    <name type="scientific">Zhenhengia yiwuensis</name>
    <dbReference type="NCBI Taxonomy" id="2763666"/>
    <lineage>
        <taxon>Bacteria</taxon>
        <taxon>Bacillati</taxon>
        <taxon>Bacillota</taxon>
        <taxon>Clostridia</taxon>
        <taxon>Lachnospirales</taxon>
        <taxon>Lachnospiraceae</taxon>
        <taxon>Zhenhengia</taxon>
    </lineage>
</organism>
<keyword evidence="1" id="KW-1133">Transmembrane helix</keyword>
<dbReference type="AlphaFoldDB" id="A0A926EI28"/>
<evidence type="ECO:0000313" key="3">
    <source>
        <dbReference type="Proteomes" id="UP000655830"/>
    </source>
</evidence>
<dbReference type="InterPro" id="IPR007401">
    <property type="entry name" value="DUF454"/>
</dbReference>
<dbReference type="PANTHER" id="PTHR35813">
    <property type="entry name" value="INNER MEMBRANE PROTEIN YBAN"/>
    <property type="match status" value="1"/>
</dbReference>
<evidence type="ECO:0000313" key="2">
    <source>
        <dbReference type="EMBL" id="MBC8578597.1"/>
    </source>
</evidence>
<keyword evidence="1" id="KW-0472">Membrane</keyword>
<keyword evidence="1" id="KW-0812">Transmembrane</keyword>
<dbReference type="Proteomes" id="UP000655830">
    <property type="component" value="Unassembled WGS sequence"/>
</dbReference>
<accession>A0A926EI28</accession>
<dbReference type="GO" id="GO:0005886">
    <property type="term" value="C:plasma membrane"/>
    <property type="evidence" value="ECO:0007669"/>
    <property type="project" value="TreeGrafter"/>
</dbReference>
<dbReference type="RefSeq" id="WP_408646564.1">
    <property type="nucleotide sequence ID" value="NZ_JACRSY010000004.1"/>
</dbReference>
<dbReference type="Pfam" id="PF04304">
    <property type="entry name" value="DUF454"/>
    <property type="match status" value="1"/>
</dbReference>
<proteinExistence type="predicted"/>
<sequence length="58" mass="6429">MLNDLKKYTYLILGSLLLFIGIVGTFLPVIPTTPLIVLACYLYSKSSNIAYAIPPFAY</sequence>
<feature type="transmembrane region" description="Helical" evidence="1">
    <location>
        <begin position="12"/>
        <end position="43"/>
    </location>
</feature>
<keyword evidence="3" id="KW-1185">Reference proteome</keyword>
<protein>
    <submittedName>
        <fullName evidence="2">DUF454 family protein</fullName>
    </submittedName>
</protein>
<evidence type="ECO:0000256" key="1">
    <source>
        <dbReference type="SAM" id="Phobius"/>
    </source>
</evidence>
<gene>
    <name evidence="2" type="ORF">H8718_03520</name>
</gene>
<dbReference type="PANTHER" id="PTHR35813:SF1">
    <property type="entry name" value="INNER MEMBRANE PROTEIN YBAN"/>
    <property type="match status" value="1"/>
</dbReference>
<name>A0A926EI28_9FIRM</name>
<dbReference type="EMBL" id="JACRSY010000004">
    <property type="protein sequence ID" value="MBC8578597.1"/>
    <property type="molecule type" value="Genomic_DNA"/>
</dbReference>
<comment type="caution">
    <text evidence="2">The sequence shown here is derived from an EMBL/GenBank/DDBJ whole genome shotgun (WGS) entry which is preliminary data.</text>
</comment>
<reference evidence="2" key="1">
    <citation type="submission" date="2020-08" db="EMBL/GenBank/DDBJ databases">
        <title>Genome public.</title>
        <authorList>
            <person name="Liu C."/>
            <person name="Sun Q."/>
        </authorList>
    </citation>
    <scope>NUCLEOTIDE SEQUENCE</scope>
    <source>
        <strain evidence="2">NSJ-12</strain>
    </source>
</reference>